<accession>A0ABV6MIC0</accession>
<evidence type="ECO:0000313" key="2">
    <source>
        <dbReference type="Proteomes" id="UP001589810"/>
    </source>
</evidence>
<proteinExistence type="predicted"/>
<evidence type="ECO:0000313" key="1">
    <source>
        <dbReference type="EMBL" id="MFC0539862.1"/>
    </source>
</evidence>
<name>A0ABV6MIC0_9PSEU</name>
<keyword evidence="2" id="KW-1185">Reference proteome</keyword>
<dbReference type="Proteomes" id="UP001589810">
    <property type="component" value="Unassembled WGS sequence"/>
</dbReference>
<comment type="caution">
    <text evidence="1">The sequence shown here is derived from an EMBL/GenBank/DDBJ whole genome shotgun (WGS) entry which is preliminary data.</text>
</comment>
<gene>
    <name evidence="1" type="ORF">ACFFH7_00115</name>
</gene>
<dbReference type="EMBL" id="JBHLUD010000001">
    <property type="protein sequence ID" value="MFC0539862.1"/>
    <property type="molecule type" value="Genomic_DNA"/>
</dbReference>
<protein>
    <submittedName>
        <fullName evidence="1">Uncharacterized protein</fullName>
    </submittedName>
</protein>
<organism evidence="1 2">
    <name type="scientific">Kutzneria chonburiensis</name>
    <dbReference type="NCBI Taxonomy" id="1483604"/>
    <lineage>
        <taxon>Bacteria</taxon>
        <taxon>Bacillati</taxon>
        <taxon>Actinomycetota</taxon>
        <taxon>Actinomycetes</taxon>
        <taxon>Pseudonocardiales</taxon>
        <taxon>Pseudonocardiaceae</taxon>
        <taxon>Kutzneria</taxon>
    </lineage>
</organism>
<reference evidence="1 2" key="1">
    <citation type="submission" date="2024-09" db="EMBL/GenBank/DDBJ databases">
        <authorList>
            <person name="Sun Q."/>
            <person name="Mori K."/>
        </authorList>
    </citation>
    <scope>NUCLEOTIDE SEQUENCE [LARGE SCALE GENOMIC DNA]</scope>
    <source>
        <strain evidence="1 2">TBRC 1432</strain>
    </source>
</reference>
<dbReference type="RefSeq" id="WP_273938626.1">
    <property type="nucleotide sequence ID" value="NZ_CP097263.1"/>
</dbReference>
<sequence>MPKKAVSSMLLRRAKRKYDNLLTCLEVLVSTLPAAEKEIRKLNPRVKGRTYRVATQDDLLKLVKGIRDKLVTFSEDCKKHETTLTTKEWTV</sequence>